<dbReference type="InterPro" id="IPR006553">
    <property type="entry name" value="Leu-rich_rpt_Cys-con_subtyp"/>
</dbReference>
<dbReference type="Proteomes" id="UP001605036">
    <property type="component" value="Unassembled WGS sequence"/>
</dbReference>
<evidence type="ECO:0000313" key="3">
    <source>
        <dbReference type="Proteomes" id="UP001605036"/>
    </source>
</evidence>
<dbReference type="Pfam" id="PF25372">
    <property type="entry name" value="DUF7885"/>
    <property type="match status" value="1"/>
</dbReference>
<evidence type="ECO:0000259" key="1">
    <source>
        <dbReference type="Pfam" id="PF25372"/>
    </source>
</evidence>
<dbReference type="PANTHER" id="PTHR13318">
    <property type="entry name" value="PARTNER OF PAIRED, ISOFORM B-RELATED"/>
    <property type="match status" value="1"/>
</dbReference>
<reference evidence="2 3" key="1">
    <citation type="submission" date="2024-09" db="EMBL/GenBank/DDBJ databases">
        <title>Chromosome-scale assembly of Riccia fluitans.</title>
        <authorList>
            <person name="Paukszto L."/>
            <person name="Sawicki J."/>
            <person name="Karawczyk K."/>
            <person name="Piernik-Szablinska J."/>
            <person name="Szczecinska M."/>
            <person name="Mazdziarz M."/>
        </authorList>
    </citation>
    <scope>NUCLEOTIDE SEQUENCE [LARGE SCALE GENOMIC DNA]</scope>
    <source>
        <strain evidence="2">Rf_01</strain>
        <tissue evidence="2">Aerial parts of the thallus</tissue>
    </source>
</reference>
<dbReference type="AlphaFoldDB" id="A0ABD1ZSH6"/>
<feature type="domain" description="F-box/LRR-repeat protein 15-like leucin rich repeat" evidence="1">
    <location>
        <begin position="123"/>
        <end position="305"/>
    </location>
</feature>
<protein>
    <recommendedName>
        <fullName evidence="1">F-box/LRR-repeat protein 15-like leucin rich repeat domain-containing protein</fullName>
    </recommendedName>
</protein>
<dbReference type="EMBL" id="JBHFFA010000001">
    <property type="protein sequence ID" value="KAL2653796.1"/>
    <property type="molecule type" value="Genomic_DNA"/>
</dbReference>
<dbReference type="InterPro" id="IPR032675">
    <property type="entry name" value="LRR_dom_sf"/>
</dbReference>
<accession>A0ABD1ZSH6</accession>
<proteinExistence type="predicted"/>
<dbReference type="PANTHER" id="PTHR13318:SF95">
    <property type="entry name" value="F-BOX PROTEIN YLR352W"/>
    <property type="match status" value="1"/>
</dbReference>
<gene>
    <name evidence="2" type="ORF">R1flu_021924</name>
</gene>
<dbReference type="Gene3D" id="3.80.10.10">
    <property type="entry name" value="Ribonuclease Inhibitor"/>
    <property type="match status" value="2"/>
</dbReference>
<dbReference type="SUPFAM" id="SSF52047">
    <property type="entry name" value="RNI-like"/>
    <property type="match status" value="1"/>
</dbReference>
<name>A0ABD1ZSH6_9MARC</name>
<comment type="caution">
    <text evidence="2">The sequence shown here is derived from an EMBL/GenBank/DDBJ whole genome shotgun (WGS) entry which is preliminary data.</text>
</comment>
<dbReference type="SMART" id="SM00367">
    <property type="entry name" value="LRR_CC"/>
    <property type="match status" value="8"/>
</dbReference>
<organism evidence="2 3">
    <name type="scientific">Riccia fluitans</name>
    <dbReference type="NCBI Taxonomy" id="41844"/>
    <lineage>
        <taxon>Eukaryota</taxon>
        <taxon>Viridiplantae</taxon>
        <taxon>Streptophyta</taxon>
        <taxon>Embryophyta</taxon>
        <taxon>Marchantiophyta</taxon>
        <taxon>Marchantiopsida</taxon>
        <taxon>Marchantiidae</taxon>
        <taxon>Marchantiales</taxon>
        <taxon>Ricciaceae</taxon>
        <taxon>Riccia</taxon>
    </lineage>
</organism>
<sequence>MRCMEELRSSSDGGGEETVAIQEDRKASASCLERKKLELNGLPDGGEQLKKALLELECDNLVEINLEFAQGITDEHVELIAEKVHTLEKINLNACQKVTDESICQVAAANPKLRSFSIYWNLRITDEALEFLVQTCTLLTELNLSGCKGITDKSLQAVAKHCRGIQSLNLTRCLKLTDEGLISLLESCTSLRELYLYAVSSFTDEAFKKFSSLHDLRLLDVCGAQYLSDEGVGAIAECAKLVSLNLTWCVRVTDVGLKALARNCQFLEILSLHGLLGVTDDGIGELAKSCSRTLHTLDVSGCVNIKRRSKDELLELFPNLTTFLFHS</sequence>
<keyword evidence="3" id="KW-1185">Reference proteome</keyword>
<evidence type="ECO:0000313" key="2">
    <source>
        <dbReference type="EMBL" id="KAL2653796.1"/>
    </source>
</evidence>
<dbReference type="InterPro" id="IPR057207">
    <property type="entry name" value="FBXL15_LRR"/>
</dbReference>